<organism evidence="2 3">
    <name type="scientific">Mucilaginibacter lappiensis</name>
    <dbReference type="NCBI Taxonomy" id="354630"/>
    <lineage>
        <taxon>Bacteria</taxon>
        <taxon>Pseudomonadati</taxon>
        <taxon>Bacteroidota</taxon>
        <taxon>Sphingobacteriia</taxon>
        <taxon>Sphingobacteriales</taxon>
        <taxon>Sphingobacteriaceae</taxon>
        <taxon>Mucilaginibacter</taxon>
    </lineage>
</organism>
<protein>
    <recommendedName>
        <fullName evidence="1">NERD domain-containing protein</fullName>
    </recommendedName>
</protein>
<name>A0ABR6PFK8_9SPHI</name>
<comment type="caution">
    <text evidence="2">The sequence shown here is derived from an EMBL/GenBank/DDBJ whole genome shotgun (WGS) entry which is preliminary data.</text>
</comment>
<reference evidence="2 3" key="1">
    <citation type="submission" date="2020-08" db="EMBL/GenBank/DDBJ databases">
        <title>Genomic Encyclopedia of Type Strains, Phase IV (KMG-V): Genome sequencing to study the core and pangenomes of soil and plant-associated prokaryotes.</title>
        <authorList>
            <person name="Whitman W."/>
        </authorList>
    </citation>
    <scope>NUCLEOTIDE SEQUENCE [LARGE SCALE GENOMIC DNA]</scope>
    <source>
        <strain evidence="2 3">ANJLi2</strain>
    </source>
</reference>
<dbReference type="PROSITE" id="PS50965">
    <property type="entry name" value="NERD"/>
    <property type="match status" value="1"/>
</dbReference>
<sequence length="32" mass="3383">MSDEFSATTSGTFIVKIKGYNAYLHSATSGTP</sequence>
<dbReference type="Proteomes" id="UP000541583">
    <property type="component" value="Unassembled WGS sequence"/>
</dbReference>
<accession>A0ABR6PFK8</accession>
<dbReference type="InterPro" id="IPR011528">
    <property type="entry name" value="NERD"/>
</dbReference>
<gene>
    <name evidence="2" type="ORF">HDF23_001272</name>
</gene>
<feature type="domain" description="NERD" evidence="1">
    <location>
        <begin position="1"/>
        <end position="32"/>
    </location>
</feature>
<keyword evidence="3" id="KW-1185">Reference proteome</keyword>
<proteinExistence type="predicted"/>
<evidence type="ECO:0000313" key="3">
    <source>
        <dbReference type="Proteomes" id="UP000541583"/>
    </source>
</evidence>
<dbReference type="EMBL" id="JACHCB010000002">
    <property type="protein sequence ID" value="MBB6108537.1"/>
    <property type="molecule type" value="Genomic_DNA"/>
</dbReference>
<evidence type="ECO:0000313" key="2">
    <source>
        <dbReference type="EMBL" id="MBB6108537.1"/>
    </source>
</evidence>
<evidence type="ECO:0000259" key="1">
    <source>
        <dbReference type="PROSITE" id="PS50965"/>
    </source>
</evidence>